<dbReference type="Proteomes" id="UP001496720">
    <property type="component" value="Unassembled WGS sequence"/>
</dbReference>
<feature type="domain" description="FAD-binding PCMH-type" evidence="7">
    <location>
        <begin position="123"/>
        <end position="303"/>
    </location>
</feature>
<keyword evidence="5" id="KW-0560">Oxidoreductase</keyword>
<dbReference type="SUPFAM" id="SSF56176">
    <property type="entry name" value="FAD-binding/transporter-associated domain-like"/>
    <property type="match status" value="1"/>
</dbReference>
<evidence type="ECO:0000313" key="9">
    <source>
        <dbReference type="Proteomes" id="UP001496720"/>
    </source>
</evidence>
<keyword evidence="4" id="KW-0274">FAD</keyword>
<dbReference type="EMBL" id="JBEOZY010000039">
    <property type="protein sequence ID" value="MER6168318.1"/>
    <property type="molecule type" value="Genomic_DNA"/>
</dbReference>
<evidence type="ECO:0000256" key="4">
    <source>
        <dbReference type="ARBA" id="ARBA00022827"/>
    </source>
</evidence>
<evidence type="ECO:0000256" key="6">
    <source>
        <dbReference type="SAM" id="MobiDB-lite"/>
    </source>
</evidence>
<dbReference type="InterPro" id="IPR016169">
    <property type="entry name" value="FAD-bd_PCMH_sub2"/>
</dbReference>
<dbReference type="InterPro" id="IPR006093">
    <property type="entry name" value="Oxy_OxRdtase_FAD_BS"/>
</dbReference>
<name>A0ABV1T3C3_9ACTN</name>
<dbReference type="InterPro" id="IPR006094">
    <property type="entry name" value="Oxid_FAD_bind_N"/>
</dbReference>
<accession>A0ABV1T3C3</accession>
<comment type="caution">
    <text evidence="8">The sequence shown here is derived from an EMBL/GenBank/DDBJ whole genome shotgun (WGS) entry which is preliminary data.</text>
</comment>
<keyword evidence="3" id="KW-0285">Flavoprotein</keyword>
<feature type="compositionally biased region" description="Basic residues" evidence="6">
    <location>
        <begin position="1"/>
        <end position="13"/>
    </location>
</feature>
<evidence type="ECO:0000256" key="3">
    <source>
        <dbReference type="ARBA" id="ARBA00022630"/>
    </source>
</evidence>
<feature type="region of interest" description="Disordered" evidence="6">
    <location>
        <begin position="1"/>
        <end position="66"/>
    </location>
</feature>
<proteinExistence type="inferred from homology"/>
<dbReference type="Gene3D" id="3.40.462.20">
    <property type="match status" value="1"/>
</dbReference>
<dbReference type="PROSITE" id="PS51387">
    <property type="entry name" value="FAD_PCMH"/>
    <property type="match status" value="1"/>
</dbReference>
<evidence type="ECO:0000256" key="5">
    <source>
        <dbReference type="ARBA" id="ARBA00023002"/>
    </source>
</evidence>
<protein>
    <submittedName>
        <fullName evidence="8">FAD-binding protein</fullName>
    </submittedName>
</protein>
<reference evidence="8 9" key="1">
    <citation type="submission" date="2024-06" db="EMBL/GenBank/DDBJ databases">
        <title>The Natural Products Discovery Center: Release of the First 8490 Sequenced Strains for Exploring Actinobacteria Biosynthetic Diversity.</title>
        <authorList>
            <person name="Kalkreuter E."/>
            <person name="Kautsar S.A."/>
            <person name="Yang D."/>
            <person name="Bader C.D."/>
            <person name="Teijaro C.N."/>
            <person name="Fluegel L."/>
            <person name="Davis C.M."/>
            <person name="Simpson J.R."/>
            <person name="Lauterbach L."/>
            <person name="Steele A.D."/>
            <person name="Gui C."/>
            <person name="Meng S."/>
            <person name="Li G."/>
            <person name="Viehrig K."/>
            <person name="Ye F."/>
            <person name="Su P."/>
            <person name="Kiefer A.F."/>
            <person name="Nichols A."/>
            <person name="Cepeda A.J."/>
            <person name="Yan W."/>
            <person name="Fan B."/>
            <person name="Jiang Y."/>
            <person name="Adhikari A."/>
            <person name="Zheng C.-J."/>
            <person name="Schuster L."/>
            <person name="Cowan T.M."/>
            <person name="Smanski M.J."/>
            <person name="Chevrette M.G."/>
            <person name="De Carvalho L.P.S."/>
            <person name="Shen B."/>
        </authorList>
    </citation>
    <scope>NUCLEOTIDE SEQUENCE [LARGE SCALE GENOMIC DNA]</scope>
    <source>
        <strain evidence="8 9">NPDC001615</strain>
    </source>
</reference>
<dbReference type="Pfam" id="PF01565">
    <property type="entry name" value="FAD_binding_4"/>
    <property type="match status" value="1"/>
</dbReference>
<keyword evidence="9" id="KW-1185">Reference proteome</keyword>
<dbReference type="Gene3D" id="3.30.465.10">
    <property type="match status" value="1"/>
</dbReference>
<evidence type="ECO:0000259" key="7">
    <source>
        <dbReference type="PROSITE" id="PS51387"/>
    </source>
</evidence>
<dbReference type="InterPro" id="IPR012951">
    <property type="entry name" value="BBE"/>
</dbReference>
<evidence type="ECO:0000313" key="8">
    <source>
        <dbReference type="EMBL" id="MER6168318.1"/>
    </source>
</evidence>
<evidence type="ECO:0000256" key="1">
    <source>
        <dbReference type="ARBA" id="ARBA00001974"/>
    </source>
</evidence>
<dbReference type="PANTHER" id="PTHR42973:SF39">
    <property type="entry name" value="FAD-BINDING PCMH-TYPE DOMAIN-CONTAINING PROTEIN"/>
    <property type="match status" value="1"/>
</dbReference>
<evidence type="ECO:0000256" key="2">
    <source>
        <dbReference type="ARBA" id="ARBA00005466"/>
    </source>
</evidence>
<sequence length="598" mass="65407">MRGPKTRGIHRQSRAPPDGVRTVVRSARPQGVAPSAVARRPSKRAAGRFRPALATPPSRPSHCFPSHRISPITLQGRWISIRPQQDGLPSLLEGRRSRVKHINPVTPGDIRYEDLRRGENLRFVGEPDEIHLVGSAAEIERVLSRAVRAGKRVAVRSGGHCYEDFVAHPDVRVVIDMSRLSAVGYDEEHGAFVVEAGATLGAVYKTLFRVWGVTLPGGACPDVGAGGHILGGGYGPLSRMHGSIVDYLHAVEVVVVDESGDARTVIATREPDDPHHDLWWAHTGGGGGNFGVVVRYWLRTADTDVPPEPGRLLPRPPSEVLLNTTAWPWEGLDEAAFARLVRNHGRWFEQNSGPDSPWCDLYSVLALTRSQSGVLAMTTQLDASGPDAEKRLETYLAAVSEGVGVQPFSDTRRLPWLHSTRWPGIAGDGDMTGRAKIKAAYARRSFDDRQIGTLYTRLTGTDYDNPAGVVALIAYGGKVNAVPADRTAVAQRDSVLKIVYVTTWEDPAQDPVHERWLRELYRDVYADTGGVPVPGGSADGAYVNYPDADLADAEWNTSGVPWSELYYKGAYPRLRAVKARWDPRNVFRHSLSVQAPSA</sequence>
<dbReference type="Pfam" id="PF08031">
    <property type="entry name" value="BBE"/>
    <property type="match status" value="1"/>
</dbReference>
<dbReference type="InterPro" id="IPR016166">
    <property type="entry name" value="FAD-bd_PCMH"/>
</dbReference>
<dbReference type="PANTHER" id="PTHR42973">
    <property type="entry name" value="BINDING OXIDOREDUCTASE, PUTATIVE (AFU_ORTHOLOGUE AFUA_1G17690)-RELATED"/>
    <property type="match status" value="1"/>
</dbReference>
<organism evidence="8 9">
    <name type="scientific">Streptomyces violaceorubidus</name>
    <dbReference type="NCBI Taxonomy" id="284042"/>
    <lineage>
        <taxon>Bacteria</taxon>
        <taxon>Bacillati</taxon>
        <taxon>Actinomycetota</taxon>
        <taxon>Actinomycetes</taxon>
        <taxon>Kitasatosporales</taxon>
        <taxon>Streptomycetaceae</taxon>
        <taxon>Streptomyces</taxon>
    </lineage>
</organism>
<comment type="cofactor">
    <cofactor evidence="1">
        <name>FAD</name>
        <dbReference type="ChEBI" id="CHEBI:57692"/>
    </cofactor>
</comment>
<dbReference type="InterPro" id="IPR050416">
    <property type="entry name" value="FAD-linked_Oxidoreductase"/>
</dbReference>
<comment type="similarity">
    <text evidence="2">Belongs to the oxygen-dependent FAD-linked oxidoreductase family.</text>
</comment>
<dbReference type="PROSITE" id="PS00862">
    <property type="entry name" value="OX2_COVAL_FAD"/>
    <property type="match status" value="1"/>
</dbReference>
<gene>
    <name evidence="8" type="ORF">ABT188_27840</name>
</gene>
<dbReference type="InterPro" id="IPR036318">
    <property type="entry name" value="FAD-bd_PCMH-like_sf"/>
</dbReference>